<dbReference type="Gene3D" id="1.25.40.70">
    <property type="entry name" value="Phosphatidylinositol 3-kinase, accessory domain (PIK)"/>
    <property type="match status" value="1"/>
</dbReference>
<gene>
    <name evidence="11" type="ORF">D9Q98_000534</name>
</gene>
<evidence type="ECO:0000256" key="6">
    <source>
        <dbReference type="ARBA" id="ARBA00022777"/>
    </source>
</evidence>
<organism evidence="11 12">
    <name type="scientific">Chlorella vulgaris</name>
    <name type="common">Green alga</name>
    <dbReference type="NCBI Taxonomy" id="3077"/>
    <lineage>
        <taxon>Eukaryota</taxon>
        <taxon>Viridiplantae</taxon>
        <taxon>Chlorophyta</taxon>
        <taxon>core chlorophytes</taxon>
        <taxon>Trebouxiophyceae</taxon>
        <taxon>Chlorellales</taxon>
        <taxon>Chlorellaceae</taxon>
        <taxon>Chlorella clade</taxon>
        <taxon>Chlorella</taxon>
    </lineage>
</organism>
<dbReference type="SUPFAM" id="SSF48371">
    <property type="entry name" value="ARM repeat"/>
    <property type="match status" value="1"/>
</dbReference>
<dbReference type="GO" id="GO:0004430">
    <property type="term" value="F:1-phosphatidylinositol 4-kinase activity"/>
    <property type="evidence" value="ECO:0007669"/>
    <property type="project" value="UniProtKB-EC"/>
</dbReference>
<protein>
    <recommendedName>
        <fullName evidence="3">1-phosphatidylinositol 4-kinase</fullName>
        <ecNumber evidence="3">2.7.1.67</ecNumber>
    </recommendedName>
</protein>
<dbReference type="InterPro" id="IPR042236">
    <property type="entry name" value="PI3K_accessory_sf"/>
</dbReference>
<keyword evidence="7" id="KW-0067">ATP-binding</keyword>
<reference evidence="11" key="1">
    <citation type="journal article" date="2019" name="Plant J.">
        <title>Chlorella vulgaris genome assembly and annotation reveals the molecular basis for metabolic acclimation to high light conditions.</title>
        <authorList>
            <person name="Cecchin M."/>
            <person name="Marcolungo L."/>
            <person name="Rossato M."/>
            <person name="Girolomoni L."/>
            <person name="Cosentino E."/>
            <person name="Cuine S."/>
            <person name="Li-Beisson Y."/>
            <person name="Delledonne M."/>
            <person name="Ballottari M."/>
        </authorList>
    </citation>
    <scope>NUCLEOTIDE SEQUENCE</scope>
    <source>
        <strain evidence="11">211/11P</strain>
    </source>
</reference>
<dbReference type="Pfam" id="PF00454">
    <property type="entry name" value="PI3_PI4_kinase"/>
    <property type="match status" value="1"/>
</dbReference>
<evidence type="ECO:0000256" key="7">
    <source>
        <dbReference type="ARBA" id="ARBA00022840"/>
    </source>
</evidence>
<keyword evidence="4" id="KW-0808">Transferase</keyword>
<accession>A0A9D4TYK1</accession>
<dbReference type="PROSITE" id="PS51545">
    <property type="entry name" value="PIK_HELICAL"/>
    <property type="match status" value="1"/>
</dbReference>
<dbReference type="GO" id="GO:0046854">
    <property type="term" value="P:phosphatidylinositol phosphate biosynthetic process"/>
    <property type="evidence" value="ECO:0007669"/>
    <property type="project" value="InterPro"/>
</dbReference>
<dbReference type="GO" id="GO:0048015">
    <property type="term" value="P:phosphatidylinositol-mediated signaling"/>
    <property type="evidence" value="ECO:0007669"/>
    <property type="project" value="TreeGrafter"/>
</dbReference>
<dbReference type="Gene3D" id="1.10.1070.11">
    <property type="entry name" value="Phosphatidylinositol 3-/4-kinase, catalytic domain"/>
    <property type="match status" value="1"/>
</dbReference>
<comment type="catalytic activity">
    <reaction evidence="1">
        <text>a 1,2-diacyl-sn-glycero-3-phospho-(1D-myo-inositol) + ATP = a 1,2-diacyl-sn-glycero-3-phospho-(1D-myo-inositol 4-phosphate) + ADP + H(+)</text>
        <dbReference type="Rhea" id="RHEA:19877"/>
        <dbReference type="ChEBI" id="CHEBI:15378"/>
        <dbReference type="ChEBI" id="CHEBI:30616"/>
        <dbReference type="ChEBI" id="CHEBI:57880"/>
        <dbReference type="ChEBI" id="CHEBI:58178"/>
        <dbReference type="ChEBI" id="CHEBI:456216"/>
        <dbReference type="EC" id="2.7.1.67"/>
    </reaction>
</comment>
<comment type="caution">
    <text evidence="11">The sequence shown here is derived from an EMBL/GenBank/DDBJ whole genome shotgun (WGS) entry which is preliminary data.</text>
</comment>
<dbReference type="PROSITE" id="PS50290">
    <property type="entry name" value="PI3_4_KINASE_3"/>
    <property type="match status" value="1"/>
</dbReference>
<dbReference type="PANTHER" id="PTHR10048:SF15">
    <property type="entry name" value="PHOSPHATIDYLINOSITOL 4-KINASE ALPHA"/>
    <property type="match status" value="1"/>
</dbReference>
<evidence type="ECO:0000259" key="9">
    <source>
        <dbReference type="PROSITE" id="PS50290"/>
    </source>
</evidence>
<keyword evidence="6" id="KW-0418">Kinase</keyword>
<dbReference type="Pfam" id="PF00613">
    <property type="entry name" value="PI3Ka"/>
    <property type="match status" value="1"/>
</dbReference>
<dbReference type="EMBL" id="SIDB01000001">
    <property type="protein sequence ID" value="KAI3438092.1"/>
    <property type="molecule type" value="Genomic_DNA"/>
</dbReference>
<feature type="region of interest" description="Disordered" evidence="8">
    <location>
        <begin position="1202"/>
        <end position="1229"/>
    </location>
</feature>
<dbReference type="InterPro" id="IPR018936">
    <property type="entry name" value="PI3/4_kinase_CS"/>
</dbReference>
<dbReference type="Proteomes" id="UP001055712">
    <property type="component" value="Unassembled WGS sequence"/>
</dbReference>
<dbReference type="CDD" id="cd05167">
    <property type="entry name" value="PI4Kc_III_alpha"/>
    <property type="match status" value="1"/>
</dbReference>
<dbReference type="Pfam" id="PF19274">
    <property type="entry name" value="PI4K_N"/>
    <property type="match status" value="2"/>
</dbReference>
<dbReference type="PANTHER" id="PTHR10048">
    <property type="entry name" value="PHOSPHATIDYLINOSITOL KINASE"/>
    <property type="match status" value="1"/>
</dbReference>
<dbReference type="InterPro" id="IPR015433">
    <property type="entry name" value="PI3/4_kinase"/>
</dbReference>
<evidence type="ECO:0000256" key="4">
    <source>
        <dbReference type="ARBA" id="ARBA00022679"/>
    </source>
</evidence>
<dbReference type="InterPro" id="IPR001263">
    <property type="entry name" value="PI3K_accessory_dom"/>
</dbReference>
<dbReference type="GO" id="GO:0005886">
    <property type="term" value="C:plasma membrane"/>
    <property type="evidence" value="ECO:0007669"/>
    <property type="project" value="TreeGrafter"/>
</dbReference>
<dbReference type="InterPro" id="IPR036940">
    <property type="entry name" value="PI3/4_kinase_cat_sf"/>
</dbReference>
<evidence type="ECO:0000313" key="12">
    <source>
        <dbReference type="Proteomes" id="UP001055712"/>
    </source>
</evidence>
<proteinExistence type="inferred from homology"/>
<dbReference type="InterPro" id="IPR016024">
    <property type="entry name" value="ARM-type_fold"/>
</dbReference>
<dbReference type="Gene3D" id="3.30.1010.10">
    <property type="entry name" value="Phosphatidylinositol 3-kinase Catalytic Subunit, Chain A, domain 4"/>
    <property type="match status" value="1"/>
</dbReference>
<comment type="similarity">
    <text evidence="2">Belongs to the PI3/PI4-kinase family. Type III PI4K subfamily.</text>
</comment>
<dbReference type="OrthoDB" id="10264149at2759"/>
<feature type="domain" description="PIK helical" evidence="10">
    <location>
        <begin position="1448"/>
        <end position="1630"/>
    </location>
</feature>
<dbReference type="EC" id="2.7.1.67" evidence="3"/>
<dbReference type="SMART" id="SM00146">
    <property type="entry name" value="PI3Kc"/>
    <property type="match status" value="1"/>
</dbReference>
<dbReference type="SMART" id="SM00145">
    <property type="entry name" value="PI3Ka"/>
    <property type="match status" value="1"/>
</dbReference>
<dbReference type="InterPro" id="IPR011009">
    <property type="entry name" value="Kinase-like_dom_sf"/>
</dbReference>
<feature type="compositionally biased region" description="Gly residues" evidence="8">
    <location>
        <begin position="1213"/>
        <end position="1224"/>
    </location>
</feature>
<dbReference type="FunFam" id="3.30.1010.10:FF:000014">
    <property type="entry name" value="Phosphatidylinositol 4-kinase STT4"/>
    <property type="match status" value="1"/>
</dbReference>
<evidence type="ECO:0000256" key="3">
    <source>
        <dbReference type="ARBA" id="ARBA00012169"/>
    </source>
</evidence>
<evidence type="ECO:0000256" key="1">
    <source>
        <dbReference type="ARBA" id="ARBA00001686"/>
    </source>
</evidence>
<dbReference type="SUPFAM" id="SSF56112">
    <property type="entry name" value="Protein kinase-like (PK-like)"/>
    <property type="match status" value="1"/>
</dbReference>
<evidence type="ECO:0000259" key="10">
    <source>
        <dbReference type="PROSITE" id="PS51545"/>
    </source>
</evidence>
<keyword evidence="5" id="KW-0547">Nucleotide-binding</keyword>
<dbReference type="InterPro" id="IPR045495">
    <property type="entry name" value="PI4K_N"/>
</dbReference>
<dbReference type="PROSITE" id="PS00915">
    <property type="entry name" value="PI3_4_KINASE_1"/>
    <property type="match status" value="1"/>
</dbReference>
<keyword evidence="12" id="KW-1185">Reference proteome</keyword>
<dbReference type="GO" id="GO:0005524">
    <property type="term" value="F:ATP binding"/>
    <property type="evidence" value="ECO:0007669"/>
    <property type="project" value="UniProtKB-KW"/>
</dbReference>
<evidence type="ECO:0000256" key="2">
    <source>
        <dbReference type="ARBA" id="ARBA00006209"/>
    </source>
</evidence>
<dbReference type="InterPro" id="IPR000403">
    <property type="entry name" value="PI3/4_kinase_cat_dom"/>
</dbReference>
<sequence>MVRAQQEWAEDLAERQPLSAEDVSAFVNSVASSMAAAANVRPGEGAAAALESLVPLSLFLSKSLGKFPDVVVPSIVHALQAVVDGIEALAADPESATTSADGLLPASRWGALLARTMTELDAVLSLLLLHAEWKAQISGAFSTLLRQLLAVQQQETPMLSGFRATLLGDRRRLPLVGADAAQLFLHISETHLGLLSSSGTPAASASKWRRAGDLPWSLAGQLAPLALSSGQLSAGQASRVALGACAAIEQLLRPVLVPDDGASEASAFVQGSSSPHPHPPAALPTPAFVTSIASLASQTACSLGEQLGADGSSNGGSTSNGGAGLAAAASVADTLLSVCEDCVAAVVELGVGDRASDALLAICLGISRQLLPLLATEGQLDGNALADLLPRLQALLSGTARLSELEYFLPGGEGTTRQPGGAGSPPGTLHDAEVKVKSLWVWDLSRDLSEVAAGAEQGPNLRKRPAWWLTRTLSEGTACLLAASWRRSPAAITTTFVPLAGSALDRPEAVPTLGRMLALAGGDEALARLVVPLLRDVLASQTSGADAEAYAVAAHSLASMAVCCAVNGRRWGYDTVVDLLIKLYKVPNFSISRALLHGTDAASPATSAAKGAPAQGPDVPITGRCPGALADALLRLAEGLRGAPLVVLKDLRTRLLTLFTDFALILPNPTYVKDLGALLPALGAAGEAVHTAAAGVMSTSQSAADLSLDALNTAQEEDLLVLKLFRQLWLYCGVYDFAGLKAAASAQHGSSGRWPAEWRQAAGRVAAVSPLLIVGWEQYKPDELLESLTSEFGSRLAKLGPLGESAALTSALFALLGPDLAAPGLKAQLPAPMAAHLLTQAAKSLCRARFSSYEACAEGSVPVYAPLRHLQLALPGSSGYAWQQLVAQQVFGAFKSRLAADRLSLSRPAERDALDACAQQLAQVLVSYLVQQGPNAEVPRLADRLLAVLLEEFPALQYKRDVLAAMFEAAHQEEAGPDGLPQQRLAFAWLSRLLQQTAAEAPGPTEANLCEQMQGAPAIPGDDAAEVMGRYMPEVLQMVRTARERFPMAALHRRMVRGAMAWSTKLHFLGRVAGLAESCGAEDSPSACVPLQCAKMLSGALRQRHTDRALADLYLQAAAALVRYPGSPVSRQLLRLLCWVPTKRFSAAVMRVAVLAWHWVMAAGGQEAQVALLAEQAEAWCFTVRARLGLFADAAPGPLHAPAAPSAELPTGVGSGGGGGGGDGGGKDPARLHMHAADVAAAADAVEAHHLWVAFLWEVTLQLRHDLSSLRGQVAGTVWRQLSTALHDPSASLTALPASAGARFRLLALALSLCLEQHGAASRRNKPCPLPVLLLYEQVLAAALQWFELPEAWHDGDGDMLREALGAVRQFAEMVGTCQLPQLPRDLPPPHPVWGPMPAPRSNEARQALLAMLLSAEVERLAAWADPLAAGSVPPSAATSLSAGQWAAHVRTAWAEVCPRLAVALARRFPQVPAIKGELQRLVALDAGQEAVQSLPEAALLLATPAAAKANAPQLQHLAEWAPLPLLEAMELAGGAAGRHPAVLAYVMRSLEACLPEEVAFFLPQLVQLLRFDQGSSGGGSGGLVERFLLDAAARSVYFAHMLVCQLLSEGTPPDEAFNPAVKRSNWAPPADTGLWGIADRVRQRLLAELHGDVQERLEAELSFFNAVTEVSGKLYPVPKDERKAAAVRFLHQVALPRTDLYIPTNPDCRVVALIPESAAPMQSAAKCPILAAFLCEQSDELGSHEKVQACIFKVGDDCRQDVLALQVMRLLKGAFDGAGLPLYLAPYGVVPTGHEQGIIEVIPQSKSRAQLGEMFDGGLLEIFQHEFGLPGSRRFEAARQRFLESTAAYSVASYLLWAKDRHNGNLMLDNQGRFLHIDFGYILGISPGGNLGFETAPFKLSYEMTQLLDPGATRDSPTFRRFMELTIRGFLAARSVAGSIVAVVSMMVPSQLPCFSHGKPVDSLRARFRLDLSDAAAAAYMQGLVLRSYDKWTTGGYDYIQYLQNAIPK</sequence>
<dbReference type="GO" id="GO:0005737">
    <property type="term" value="C:cytoplasm"/>
    <property type="evidence" value="ECO:0007669"/>
    <property type="project" value="TreeGrafter"/>
</dbReference>
<evidence type="ECO:0000256" key="5">
    <source>
        <dbReference type="ARBA" id="ARBA00022741"/>
    </source>
</evidence>
<dbReference type="FunFam" id="1.10.1070.11:FF:000012">
    <property type="entry name" value="Phosphatidylinositol 4-kinase alpha 1"/>
    <property type="match status" value="1"/>
</dbReference>
<name>A0A9D4TYK1_CHLVU</name>
<evidence type="ECO:0000256" key="8">
    <source>
        <dbReference type="SAM" id="MobiDB-lite"/>
    </source>
</evidence>
<evidence type="ECO:0000313" key="11">
    <source>
        <dbReference type="EMBL" id="KAI3438092.1"/>
    </source>
</evidence>
<reference evidence="11" key="2">
    <citation type="submission" date="2020-11" db="EMBL/GenBank/DDBJ databases">
        <authorList>
            <person name="Cecchin M."/>
            <person name="Marcolungo L."/>
            <person name="Rossato M."/>
            <person name="Girolomoni L."/>
            <person name="Cosentino E."/>
            <person name="Cuine S."/>
            <person name="Li-Beisson Y."/>
            <person name="Delledonne M."/>
            <person name="Ballottari M."/>
        </authorList>
    </citation>
    <scope>NUCLEOTIDE SEQUENCE</scope>
    <source>
        <strain evidence="11">211/11P</strain>
        <tissue evidence="11">Whole cell</tissue>
    </source>
</reference>
<feature type="domain" description="PI3K/PI4K catalytic" evidence="9">
    <location>
        <begin position="1715"/>
        <end position="1994"/>
    </location>
</feature>